<evidence type="ECO:0000256" key="4">
    <source>
        <dbReference type="ARBA" id="ARBA00022723"/>
    </source>
</evidence>
<keyword evidence="10" id="KW-0472">Membrane</keyword>
<gene>
    <name evidence="11" type="ORF">F5Z01DRAFT_6894</name>
</gene>
<keyword evidence="3 8" id="KW-0349">Heme</keyword>
<keyword evidence="7 9" id="KW-0503">Monooxygenase</keyword>
<dbReference type="PRINTS" id="PR00465">
    <property type="entry name" value="EP450IV"/>
</dbReference>
<dbReference type="Gene3D" id="1.10.630.10">
    <property type="entry name" value="Cytochrome P450"/>
    <property type="match status" value="1"/>
</dbReference>
<dbReference type="InterPro" id="IPR002403">
    <property type="entry name" value="Cyt_P450_E_grp-IV"/>
</dbReference>
<keyword evidence="12" id="KW-1185">Reference proteome</keyword>
<dbReference type="GO" id="GO:0016705">
    <property type="term" value="F:oxidoreductase activity, acting on paired donors, with incorporation or reduction of molecular oxygen"/>
    <property type="evidence" value="ECO:0007669"/>
    <property type="project" value="InterPro"/>
</dbReference>
<evidence type="ECO:0000256" key="6">
    <source>
        <dbReference type="ARBA" id="ARBA00023004"/>
    </source>
</evidence>
<evidence type="ECO:0000256" key="3">
    <source>
        <dbReference type="ARBA" id="ARBA00022617"/>
    </source>
</evidence>
<dbReference type="PANTHER" id="PTHR46206:SF7">
    <property type="entry name" value="P450, PUTATIVE (EUROFUNG)-RELATED"/>
    <property type="match status" value="1"/>
</dbReference>
<dbReference type="AlphaFoldDB" id="A0A9P7ZV36"/>
<dbReference type="OrthoDB" id="1844152at2759"/>
<dbReference type="PANTHER" id="PTHR46206">
    <property type="entry name" value="CYTOCHROME P450"/>
    <property type="match status" value="1"/>
</dbReference>
<keyword evidence="4 8" id="KW-0479">Metal-binding</keyword>
<feature type="binding site" description="axial binding residue" evidence="8">
    <location>
        <position position="458"/>
    </location>
    <ligand>
        <name>heme</name>
        <dbReference type="ChEBI" id="CHEBI:30413"/>
    </ligand>
    <ligandPart>
        <name>Fe</name>
        <dbReference type="ChEBI" id="CHEBI:18248"/>
    </ligandPart>
</feature>
<dbReference type="CDD" id="cd11041">
    <property type="entry name" value="CYP503A1-like"/>
    <property type="match status" value="1"/>
</dbReference>
<keyword evidence="10" id="KW-1133">Transmembrane helix</keyword>
<protein>
    <submittedName>
        <fullName evidence="11">Cytochrome P450</fullName>
    </submittedName>
</protein>
<dbReference type="GO" id="GO:0004497">
    <property type="term" value="F:monooxygenase activity"/>
    <property type="evidence" value="ECO:0007669"/>
    <property type="project" value="UniProtKB-KW"/>
</dbReference>
<evidence type="ECO:0000256" key="10">
    <source>
        <dbReference type="SAM" id="Phobius"/>
    </source>
</evidence>
<dbReference type="Pfam" id="PF00067">
    <property type="entry name" value="p450"/>
    <property type="match status" value="1"/>
</dbReference>
<keyword evidence="5 9" id="KW-0560">Oxidoreductase</keyword>
<evidence type="ECO:0000256" key="8">
    <source>
        <dbReference type="PIRSR" id="PIRSR602403-1"/>
    </source>
</evidence>
<evidence type="ECO:0000256" key="7">
    <source>
        <dbReference type="ARBA" id="ARBA00023033"/>
    </source>
</evidence>
<dbReference type="InterPro" id="IPR036396">
    <property type="entry name" value="Cyt_P450_sf"/>
</dbReference>
<dbReference type="Proteomes" id="UP000887229">
    <property type="component" value="Unassembled WGS sequence"/>
</dbReference>
<dbReference type="SUPFAM" id="SSF48264">
    <property type="entry name" value="Cytochrome P450"/>
    <property type="match status" value="1"/>
</dbReference>
<dbReference type="RefSeq" id="XP_046122803.1">
    <property type="nucleotide sequence ID" value="XM_046266076.1"/>
</dbReference>
<comment type="caution">
    <text evidence="11">The sequence shown here is derived from an EMBL/GenBank/DDBJ whole genome shotgun (WGS) entry which is preliminary data.</text>
</comment>
<dbReference type="InterPro" id="IPR017972">
    <property type="entry name" value="Cyt_P450_CS"/>
</dbReference>
<feature type="transmembrane region" description="Helical" evidence="10">
    <location>
        <begin position="20"/>
        <end position="38"/>
    </location>
</feature>
<comment type="similarity">
    <text evidence="2 9">Belongs to the cytochrome P450 family.</text>
</comment>
<accession>A0A9P7ZV36</accession>
<reference evidence="11" key="1">
    <citation type="journal article" date="2021" name="IMA Fungus">
        <title>Genomic characterization of three marine fungi, including Emericellopsis atlantica sp. nov. with signatures of a generalist lifestyle and marine biomass degradation.</title>
        <authorList>
            <person name="Hagestad O.C."/>
            <person name="Hou L."/>
            <person name="Andersen J.H."/>
            <person name="Hansen E.H."/>
            <person name="Altermark B."/>
            <person name="Li C."/>
            <person name="Kuhnert E."/>
            <person name="Cox R.J."/>
            <person name="Crous P.W."/>
            <person name="Spatafora J.W."/>
            <person name="Lail K."/>
            <person name="Amirebrahimi M."/>
            <person name="Lipzen A."/>
            <person name="Pangilinan J."/>
            <person name="Andreopoulos W."/>
            <person name="Hayes R.D."/>
            <person name="Ng V."/>
            <person name="Grigoriev I.V."/>
            <person name="Jackson S.A."/>
            <person name="Sutton T.D.S."/>
            <person name="Dobson A.D.W."/>
            <person name="Rama T."/>
        </authorList>
    </citation>
    <scope>NUCLEOTIDE SEQUENCE</scope>
    <source>
        <strain evidence="11">TS7</strain>
    </source>
</reference>
<keyword evidence="6 8" id="KW-0408">Iron</keyword>
<proteinExistence type="inferred from homology"/>
<dbReference type="GeneID" id="70296979"/>
<evidence type="ECO:0000313" key="12">
    <source>
        <dbReference type="Proteomes" id="UP000887229"/>
    </source>
</evidence>
<dbReference type="GO" id="GO:0020037">
    <property type="term" value="F:heme binding"/>
    <property type="evidence" value="ECO:0007669"/>
    <property type="project" value="InterPro"/>
</dbReference>
<dbReference type="InterPro" id="IPR001128">
    <property type="entry name" value="Cyt_P450"/>
</dbReference>
<sequence>MASQEVYNRLHHELEERWPVVAITALTLLAALVLPGLMKTNHLKAIPLVGGGQFSFLKGGWDVYAQGYNKFKKSTFRIKSARKSPIVVVSPVFLGELKKLPDDVLSFAKSVDESMQTKYTGVEADVPAIPHVVKTGLTPALVRLNPTISDEVVESMRMELPQTSNWEEVCINDKLLRIVAMASGRIFIGPELCRDERYLDASINYTIDLMTAVHLISFTPSWLRPLVAPILPPVRKLHRRIKEADAFLRPVVAARREAAKSPDYQEPDDMLQWLMNSQAKFGAKNDKELAKNQLGISFAAIHTTTLTTLNAFYNLAADPSLVPMLREDVQQALAETDGVFTNIALQNMKKLDSFLKETLRVYPLGAASFQRMVLKDFTLSNGQVIPAGCIIEVPSGIVNVDPEVHDSPEQFDALRYYNMRIAKGEQDSATKTAEVVANSQFVSVGTSSLTFGYGRHACPGRFFAVNEIKMIMATALLHYDVKNVEGQEERIPNWKFGSQSIPDSKGKILMRKL</sequence>
<organism evidence="11 12">
    <name type="scientific">Emericellopsis atlantica</name>
    <dbReference type="NCBI Taxonomy" id="2614577"/>
    <lineage>
        <taxon>Eukaryota</taxon>
        <taxon>Fungi</taxon>
        <taxon>Dikarya</taxon>
        <taxon>Ascomycota</taxon>
        <taxon>Pezizomycotina</taxon>
        <taxon>Sordariomycetes</taxon>
        <taxon>Hypocreomycetidae</taxon>
        <taxon>Hypocreales</taxon>
        <taxon>Bionectriaceae</taxon>
        <taxon>Emericellopsis</taxon>
    </lineage>
</organism>
<evidence type="ECO:0000256" key="5">
    <source>
        <dbReference type="ARBA" id="ARBA00023002"/>
    </source>
</evidence>
<keyword evidence="10" id="KW-0812">Transmembrane</keyword>
<dbReference type="GO" id="GO:0005506">
    <property type="term" value="F:iron ion binding"/>
    <property type="evidence" value="ECO:0007669"/>
    <property type="project" value="InterPro"/>
</dbReference>
<evidence type="ECO:0000256" key="9">
    <source>
        <dbReference type="RuleBase" id="RU000461"/>
    </source>
</evidence>
<dbReference type="PROSITE" id="PS00086">
    <property type="entry name" value="CYTOCHROME_P450"/>
    <property type="match status" value="1"/>
</dbReference>
<evidence type="ECO:0000256" key="2">
    <source>
        <dbReference type="ARBA" id="ARBA00010617"/>
    </source>
</evidence>
<evidence type="ECO:0000313" key="11">
    <source>
        <dbReference type="EMBL" id="KAG9258879.1"/>
    </source>
</evidence>
<evidence type="ECO:0000256" key="1">
    <source>
        <dbReference type="ARBA" id="ARBA00001971"/>
    </source>
</evidence>
<dbReference type="EMBL" id="MU251242">
    <property type="protein sequence ID" value="KAG9258879.1"/>
    <property type="molecule type" value="Genomic_DNA"/>
</dbReference>
<dbReference type="PRINTS" id="PR00385">
    <property type="entry name" value="P450"/>
</dbReference>
<comment type="cofactor">
    <cofactor evidence="1 8">
        <name>heme</name>
        <dbReference type="ChEBI" id="CHEBI:30413"/>
    </cofactor>
</comment>
<name>A0A9P7ZV36_9HYPO</name>